<comment type="subcellular location">
    <subcellularLocation>
        <location evidence="1">Cell membrane</location>
        <topology evidence="1">Multi-pass membrane protein</topology>
    </subcellularLocation>
</comment>
<keyword evidence="10" id="KW-1185">Reference proteome</keyword>
<feature type="transmembrane region" description="Helical" evidence="7">
    <location>
        <begin position="410"/>
        <end position="429"/>
    </location>
</feature>
<comment type="caution">
    <text evidence="9">The sequence shown here is derived from an EMBL/GenBank/DDBJ whole genome shotgun (WGS) entry which is preliminary data.</text>
</comment>
<dbReference type="PANTHER" id="PTHR43124">
    <property type="entry name" value="PURINE EFFLUX PUMP PBUE"/>
    <property type="match status" value="1"/>
</dbReference>
<dbReference type="CDD" id="cd17324">
    <property type="entry name" value="MFS_NepI_like"/>
    <property type="match status" value="1"/>
</dbReference>
<dbReference type="InterPro" id="IPR011701">
    <property type="entry name" value="MFS"/>
</dbReference>
<evidence type="ECO:0000313" key="9">
    <source>
        <dbReference type="EMBL" id="TDD09131.1"/>
    </source>
</evidence>
<keyword evidence="4 7" id="KW-1133">Transmembrane helix</keyword>
<evidence type="ECO:0000256" key="2">
    <source>
        <dbReference type="ARBA" id="ARBA00022475"/>
    </source>
</evidence>
<gene>
    <name evidence="9" type="ORF">E1292_10480</name>
</gene>
<dbReference type="InterPro" id="IPR020846">
    <property type="entry name" value="MFS_dom"/>
</dbReference>
<feature type="transmembrane region" description="Helical" evidence="7">
    <location>
        <begin position="296"/>
        <end position="315"/>
    </location>
</feature>
<sequence length="468" mass="47144">MTDVRASTQARWLAVTSVAVGTFTIVTSEMLPVGLLTSIASDLRVSDGTAGLMMTAPGLVAAVAAPLLAVTTRRVDRRVTLLGLMALLAVANLAGAFAQSHVVMMAARVLTGVSIGGFWAFAAGLAPRLVPGRSVGRATSIILSGVSVAAVLGVPAATFVSSFAGWRSAFIAMGAVALVLLAVLAATLPPLPGDPPPSEDGPAAPVRPRNDRAPAQDALTTAQSHPADRNALQDTQSPLAGQDVRTAAQSLPGGQDTRTAAQSLPGGQDTPAPARDAAGARRPDARPAWLSRPLKLVLVLTVLLVSGHFAAYTYVRPFMEQISHAGPALISTALLVYGAAGVAGNFASGALAARSPRPVLIALAALMALATAALPVIGLPLAVLVVWGLGYGGVGVALQLWIMREGGGELGTALFVSAFNVSIAIGAFAGGRVVDGVSITAVMWLAAGLAALGAVVAGIWGRSRTTGS</sequence>
<feature type="transmembrane region" description="Helical" evidence="7">
    <location>
        <begin position="105"/>
        <end position="126"/>
    </location>
</feature>
<dbReference type="GO" id="GO:0005886">
    <property type="term" value="C:plasma membrane"/>
    <property type="evidence" value="ECO:0007669"/>
    <property type="project" value="UniProtKB-SubCell"/>
</dbReference>
<feature type="transmembrane region" description="Helical" evidence="7">
    <location>
        <begin position="384"/>
        <end position="403"/>
    </location>
</feature>
<feature type="domain" description="Major facilitator superfamily (MFS) profile" evidence="8">
    <location>
        <begin position="14"/>
        <end position="465"/>
    </location>
</feature>
<dbReference type="InterPro" id="IPR050189">
    <property type="entry name" value="MFS_Efflux_Transporters"/>
</dbReference>
<evidence type="ECO:0000256" key="7">
    <source>
        <dbReference type="SAM" id="Phobius"/>
    </source>
</evidence>
<feature type="transmembrane region" description="Helical" evidence="7">
    <location>
        <begin position="441"/>
        <end position="461"/>
    </location>
</feature>
<evidence type="ECO:0000313" key="10">
    <source>
        <dbReference type="Proteomes" id="UP000295258"/>
    </source>
</evidence>
<keyword evidence="2" id="KW-1003">Cell membrane</keyword>
<feature type="transmembrane region" description="Helical" evidence="7">
    <location>
        <begin position="166"/>
        <end position="188"/>
    </location>
</feature>
<feature type="transmembrane region" description="Helical" evidence="7">
    <location>
        <begin position="138"/>
        <end position="160"/>
    </location>
</feature>
<keyword evidence="3 7" id="KW-0812">Transmembrane</keyword>
<evidence type="ECO:0000256" key="1">
    <source>
        <dbReference type="ARBA" id="ARBA00004651"/>
    </source>
</evidence>
<keyword evidence="5 7" id="KW-0472">Membrane</keyword>
<evidence type="ECO:0000256" key="4">
    <source>
        <dbReference type="ARBA" id="ARBA00022989"/>
    </source>
</evidence>
<dbReference type="Gene3D" id="1.20.1250.20">
    <property type="entry name" value="MFS general substrate transporter like domains"/>
    <property type="match status" value="2"/>
</dbReference>
<dbReference type="InterPro" id="IPR036259">
    <property type="entry name" value="MFS_trans_sf"/>
</dbReference>
<dbReference type="GO" id="GO:0022857">
    <property type="term" value="F:transmembrane transporter activity"/>
    <property type="evidence" value="ECO:0007669"/>
    <property type="project" value="InterPro"/>
</dbReference>
<evidence type="ECO:0000256" key="3">
    <source>
        <dbReference type="ARBA" id="ARBA00022692"/>
    </source>
</evidence>
<evidence type="ECO:0000259" key="8">
    <source>
        <dbReference type="PROSITE" id="PS50850"/>
    </source>
</evidence>
<organism evidence="9 10">
    <name type="scientific">Nonomuraea deserti</name>
    <dbReference type="NCBI Taxonomy" id="1848322"/>
    <lineage>
        <taxon>Bacteria</taxon>
        <taxon>Bacillati</taxon>
        <taxon>Actinomycetota</taxon>
        <taxon>Actinomycetes</taxon>
        <taxon>Streptosporangiales</taxon>
        <taxon>Streptosporangiaceae</taxon>
        <taxon>Nonomuraea</taxon>
    </lineage>
</organism>
<feature type="transmembrane region" description="Helical" evidence="7">
    <location>
        <begin position="51"/>
        <end position="69"/>
    </location>
</feature>
<feature type="transmembrane region" description="Helical" evidence="7">
    <location>
        <begin position="359"/>
        <end position="378"/>
    </location>
</feature>
<dbReference type="PANTHER" id="PTHR43124:SF3">
    <property type="entry name" value="CHLORAMPHENICOL EFFLUX PUMP RV0191"/>
    <property type="match status" value="1"/>
</dbReference>
<feature type="transmembrane region" description="Helical" evidence="7">
    <location>
        <begin position="12"/>
        <end position="31"/>
    </location>
</feature>
<dbReference type="SUPFAM" id="SSF103473">
    <property type="entry name" value="MFS general substrate transporter"/>
    <property type="match status" value="1"/>
</dbReference>
<dbReference type="Proteomes" id="UP000295258">
    <property type="component" value="Unassembled WGS sequence"/>
</dbReference>
<dbReference type="PROSITE" id="PS50850">
    <property type="entry name" value="MFS"/>
    <property type="match status" value="1"/>
</dbReference>
<feature type="transmembrane region" description="Helical" evidence="7">
    <location>
        <begin position="81"/>
        <end position="99"/>
    </location>
</feature>
<evidence type="ECO:0000256" key="5">
    <source>
        <dbReference type="ARBA" id="ARBA00023136"/>
    </source>
</evidence>
<dbReference type="EMBL" id="SMKO01000018">
    <property type="protein sequence ID" value="TDD09131.1"/>
    <property type="molecule type" value="Genomic_DNA"/>
</dbReference>
<proteinExistence type="predicted"/>
<feature type="region of interest" description="Disordered" evidence="6">
    <location>
        <begin position="192"/>
        <end position="284"/>
    </location>
</feature>
<feature type="transmembrane region" description="Helical" evidence="7">
    <location>
        <begin position="327"/>
        <end position="347"/>
    </location>
</feature>
<name>A0A4R4VUW2_9ACTN</name>
<evidence type="ECO:0000256" key="6">
    <source>
        <dbReference type="SAM" id="MobiDB-lite"/>
    </source>
</evidence>
<reference evidence="9 10" key="1">
    <citation type="submission" date="2019-03" db="EMBL/GenBank/DDBJ databases">
        <title>Draft genome sequences of novel Actinobacteria.</title>
        <authorList>
            <person name="Sahin N."/>
            <person name="Ay H."/>
            <person name="Saygin H."/>
        </authorList>
    </citation>
    <scope>NUCLEOTIDE SEQUENCE [LARGE SCALE GENOMIC DNA]</scope>
    <source>
        <strain evidence="9 10">KC310</strain>
    </source>
</reference>
<dbReference type="Pfam" id="PF07690">
    <property type="entry name" value="MFS_1"/>
    <property type="match status" value="1"/>
</dbReference>
<protein>
    <submittedName>
        <fullName evidence="9">MFS transporter</fullName>
    </submittedName>
</protein>
<dbReference type="AlphaFoldDB" id="A0A4R4VUW2"/>
<accession>A0A4R4VUW2</accession>